<comment type="similarity">
    <text evidence="2 6">Belongs to the sodium:solute symporter (SSF) (TC 2.A.21) family.</text>
</comment>
<feature type="transmembrane region" description="Helical" evidence="8">
    <location>
        <begin position="276"/>
        <end position="302"/>
    </location>
</feature>
<feature type="transmembrane region" description="Helical" evidence="8">
    <location>
        <begin position="208"/>
        <end position="229"/>
    </location>
</feature>
<keyword evidence="10" id="KW-1185">Reference proteome</keyword>
<organism evidence="9 10">
    <name type="scientific">Petrolisthes cinctipes</name>
    <name type="common">Flat porcelain crab</name>
    <dbReference type="NCBI Taxonomy" id="88211"/>
    <lineage>
        <taxon>Eukaryota</taxon>
        <taxon>Metazoa</taxon>
        <taxon>Ecdysozoa</taxon>
        <taxon>Arthropoda</taxon>
        <taxon>Crustacea</taxon>
        <taxon>Multicrustacea</taxon>
        <taxon>Malacostraca</taxon>
        <taxon>Eumalacostraca</taxon>
        <taxon>Eucarida</taxon>
        <taxon>Decapoda</taxon>
        <taxon>Pleocyemata</taxon>
        <taxon>Anomura</taxon>
        <taxon>Galatheoidea</taxon>
        <taxon>Porcellanidae</taxon>
        <taxon>Petrolisthes</taxon>
    </lineage>
</organism>
<feature type="transmembrane region" description="Helical" evidence="8">
    <location>
        <begin position="381"/>
        <end position="401"/>
    </location>
</feature>
<dbReference type="InterPro" id="IPR038377">
    <property type="entry name" value="Na/Glc_symporter_sf"/>
</dbReference>
<reference evidence="9" key="1">
    <citation type="submission" date="2023-10" db="EMBL/GenBank/DDBJ databases">
        <title>Genome assemblies of two species of porcelain crab, Petrolisthes cinctipes and Petrolisthes manimaculis (Anomura: Porcellanidae).</title>
        <authorList>
            <person name="Angst P."/>
        </authorList>
    </citation>
    <scope>NUCLEOTIDE SEQUENCE</scope>
    <source>
        <strain evidence="9">PB745_01</strain>
        <tissue evidence="9">Gill</tissue>
    </source>
</reference>
<feature type="region of interest" description="Disordered" evidence="7">
    <location>
        <begin position="463"/>
        <end position="488"/>
    </location>
</feature>
<evidence type="ECO:0000313" key="10">
    <source>
        <dbReference type="Proteomes" id="UP001286313"/>
    </source>
</evidence>
<dbReference type="PROSITE" id="PS50283">
    <property type="entry name" value="NA_SOLUT_SYMP_3"/>
    <property type="match status" value="1"/>
</dbReference>
<evidence type="ECO:0000256" key="8">
    <source>
        <dbReference type="SAM" id="Phobius"/>
    </source>
</evidence>
<evidence type="ECO:0000256" key="3">
    <source>
        <dbReference type="ARBA" id="ARBA00022692"/>
    </source>
</evidence>
<dbReference type="Pfam" id="PF00474">
    <property type="entry name" value="SSF"/>
    <property type="match status" value="1"/>
</dbReference>
<evidence type="ECO:0000256" key="2">
    <source>
        <dbReference type="ARBA" id="ARBA00006434"/>
    </source>
</evidence>
<gene>
    <name evidence="9" type="ORF">Pcinc_018069</name>
</gene>
<protein>
    <recommendedName>
        <fullName evidence="11">Sodium/myo-inositol cotransporter</fullName>
    </recommendedName>
</protein>
<feature type="transmembrane region" description="Helical" evidence="8">
    <location>
        <begin position="106"/>
        <end position="125"/>
    </location>
</feature>
<name>A0AAE1FQ51_PETCI</name>
<accession>A0AAE1FQ51</accession>
<comment type="caution">
    <text evidence="9">The sequence shown here is derived from an EMBL/GenBank/DDBJ whole genome shotgun (WGS) entry which is preliminary data.</text>
</comment>
<feature type="transmembrane region" description="Helical" evidence="8">
    <location>
        <begin position="41"/>
        <end position="67"/>
    </location>
</feature>
<dbReference type="Proteomes" id="UP001286313">
    <property type="component" value="Unassembled WGS sequence"/>
</dbReference>
<feature type="transmembrane region" description="Helical" evidence="8">
    <location>
        <begin position="323"/>
        <end position="341"/>
    </location>
</feature>
<dbReference type="GO" id="GO:0005886">
    <property type="term" value="C:plasma membrane"/>
    <property type="evidence" value="ECO:0007669"/>
    <property type="project" value="TreeGrafter"/>
</dbReference>
<dbReference type="InterPro" id="IPR001734">
    <property type="entry name" value="Na/solute_symporter"/>
</dbReference>
<feature type="transmembrane region" description="Helical" evidence="8">
    <location>
        <begin position="540"/>
        <end position="562"/>
    </location>
</feature>
<feature type="transmembrane region" description="Helical" evidence="8">
    <location>
        <begin position="73"/>
        <end position="99"/>
    </location>
</feature>
<dbReference type="NCBIfam" id="TIGR00813">
    <property type="entry name" value="sss"/>
    <property type="match status" value="1"/>
</dbReference>
<evidence type="ECO:0000256" key="7">
    <source>
        <dbReference type="SAM" id="MobiDB-lite"/>
    </source>
</evidence>
<dbReference type="PANTHER" id="PTHR11819:SF150">
    <property type="entry name" value="SODIUM_MYO-INOSITOL COTRANSPORTER"/>
    <property type="match status" value="1"/>
</dbReference>
<feature type="transmembrane region" description="Helical" evidence="8">
    <location>
        <begin position="347"/>
        <end position="369"/>
    </location>
</feature>
<evidence type="ECO:0000256" key="1">
    <source>
        <dbReference type="ARBA" id="ARBA00004141"/>
    </source>
</evidence>
<evidence type="ECO:0000256" key="5">
    <source>
        <dbReference type="ARBA" id="ARBA00023136"/>
    </source>
</evidence>
<evidence type="ECO:0000256" key="4">
    <source>
        <dbReference type="ARBA" id="ARBA00022989"/>
    </source>
</evidence>
<dbReference type="Gene3D" id="1.20.1730.10">
    <property type="entry name" value="Sodium/glucose cotransporter"/>
    <property type="match status" value="1"/>
</dbReference>
<feature type="transmembrane region" description="Helical" evidence="8">
    <location>
        <begin position="421"/>
        <end position="443"/>
    </location>
</feature>
<keyword evidence="3 8" id="KW-0812">Transmembrane</keyword>
<evidence type="ECO:0000313" key="9">
    <source>
        <dbReference type="EMBL" id="KAK3877202.1"/>
    </source>
</evidence>
<dbReference type="AlphaFoldDB" id="A0AAE1FQ51"/>
<evidence type="ECO:0000256" key="6">
    <source>
        <dbReference type="RuleBase" id="RU362091"/>
    </source>
</evidence>
<dbReference type="GO" id="GO:0005412">
    <property type="term" value="F:D-glucose:sodium symporter activity"/>
    <property type="evidence" value="ECO:0007669"/>
    <property type="project" value="TreeGrafter"/>
</dbReference>
<sequence>MLPTKFSCTLTTTSSVTVVDWLVSTLPEYTKKRFGGRRIQIYLAVLSIILYIFTKISVNLFSGAIFLQTALRLNLYLCIILLLVLTAVCTLVGGLAAVIYTDTLQFFVMIGGSLTVIIIGFHEVGGYSDLQVKYLAAIPSVLVSNSTCGLPRTDSWRMLRDADPTTSDLPWPAFLLGQLPASIWYWCSDQMMVQRALAAKSLSHAQGGTLFAGYMKILPLFIIILPGMISRVLFTDEIACVDPEECYRFCGSRVSCSNTAFPKLVLEFLPSGVRGIMLSVMLSAIMSNLTSIFNSASTLFTMDLWATWRPKAKPREQLLVGRLFILLLVGVSICWVPVIQQSEGGQIFVYIQVIAAYLAPPIAAVYLLAVLWTRLNEAGTFWSLILGFVLGIVRMGLDFYYTQPPCYEPDLRPAIIRNLHYMYFAMAMFWLTVVVAVIISLVTEPPQSWKLIRTTYFKRMSREERPDDQEERERAENELLEMTERKSESGDGEVQLPWYRRVYNFIFGYNNSKEAQEQVVAMNEHLAAVTTLHQSRRVKCFLNIMLVVILTTAVALFIFFSINPFTEQEVYDIQRQKLKELGYEDLI</sequence>
<keyword evidence="4 8" id="KW-1133">Transmembrane helix</keyword>
<proteinExistence type="inferred from homology"/>
<feature type="transmembrane region" description="Helical" evidence="8">
    <location>
        <begin position="169"/>
        <end position="187"/>
    </location>
</feature>
<keyword evidence="5 8" id="KW-0472">Membrane</keyword>
<comment type="subcellular location">
    <subcellularLocation>
        <location evidence="1">Membrane</location>
        <topology evidence="1">Multi-pass membrane protein</topology>
    </subcellularLocation>
</comment>
<dbReference type="EMBL" id="JAWQEG010001707">
    <property type="protein sequence ID" value="KAK3877202.1"/>
    <property type="molecule type" value="Genomic_DNA"/>
</dbReference>
<dbReference type="PANTHER" id="PTHR11819">
    <property type="entry name" value="SOLUTE CARRIER FAMILY 5"/>
    <property type="match status" value="1"/>
</dbReference>
<evidence type="ECO:0008006" key="11">
    <source>
        <dbReference type="Google" id="ProtNLM"/>
    </source>
</evidence>